<reference evidence="3 4" key="1">
    <citation type="submission" date="2016-10" db="EMBL/GenBank/DDBJ databases">
        <authorList>
            <person name="de Groot N.N."/>
        </authorList>
    </citation>
    <scope>NUCLEOTIDE SEQUENCE [LARGE SCALE GENOMIC DNA]</scope>
    <source>
        <strain evidence="3 4">DSM 19547</strain>
    </source>
</reference>
<evidence type="ECO:0000259" key="2">
    <source>
        <dbReference type="Pfam" id="PF03703"/>
    </source>
</evidence>
<dbReference type="EMBL" id="FOXA01000003">
    <property type="protein sequence ID" value="SFP14599.1"/>
    <property type="molecule type" value="Genomic_DNA"/>
</dbReference>
<feature type="transmembrane region" description="Helical" evidence="1">
    <location>
        <begin position="40"/>
        <end position="59"/>
    </location>
</feature>
<keyword evidence="1" id="KW-0472">Membrane</keyword>
<protein>
    <submittedName>
        <fullName evidence="3">PH domain-containing protein</fullName>
    </submittedName>
</protein>
<keyword evidence="4" id="KW-1185">Reference proteome</keyword>
<proteinExistence type="predicted"/>
<dbReference type="AlphaFoldDB" id="A0A1I5MYN3"/>
<dbReference type="RefSeq" id="WP_093418736.1">
    <property type="nucleotide sequence ID" value="NZ_FOXA01000003.1"/>
</dbReference>
<dbReference type="InterPro" id="IPR054839">
    <property type="entry name" value="puhB_PGC"/>
</dbReference>
<feature type="transmembrane region" description="Helical" evidence="1">
    <location>
        <begin position="65"/>
        <end position="86"/>
    </location>
</feature>
<dbReference type="Proteomes" id="UP000199356">
    <property type="component" value="Unassembled WGS sequence"/>
</dbReference>
<accession>A0A1I5MYN3</accession>
<dbReference type="Pfam" id="PF03703">
    <property type="entry name" value="bPH_2"/>
    <property type="match status" value="1"/>
</dbReference>
<dbReference type="OrthoDB" id="7345733at2"/>
<gene>
    <name evidence="3" type="ORF">SAMN04488047_10311</name>
</gene>
<sequence>MNVTPDDAAEALPGPLPPGEHILWAARPARRDVLRHLLRFRVFLGLCALLAVWPVVAALDGGYSLPAALPAALLFIPVSLPVILFLRLIARIVANHTLYVVTDRRVIFHVGYVFTRTVNIPLAQVREAKLRLHSGGVGDIQLDISPHAPVGYAALAPHARLVRILRPTPLMRVVPEARAAALALTDALMRARPGMRHSTAEDVDAAGALPA</sequence>
<keyword evidence="1" id="KW-0812">Transmembrane</keyword>
<keyword evidence="1" id="KW-1133">Transmembrane helix</keyword>
<organism evidence="3 4">
    <name type="scientific">Tranquillimonas alkanivorans</name>
    <dbReference type="NCBI Taxonomy" id="441119"/>
    <lineage>
        <taxon>Bacteria</taxon>
        <taxon>Pseudomonadati</taxon>
        <taxon>Pseudomonadota</taxon>
        <taxon>Alphaproteobacteria</taxon>
        <taxon>Rhodobacterales</taxon>
        <taxon>Roseobacteraceae</taxon>
        <taxon>Tranquillimonas</taxon>
    </lineage>
</organism>
<dbReference type="InterPro" id="IPR005182">
    <property type="entry name" value="YdbS-like_PH"/>
</dbReference>
<dbReference type="STRING" id="441119.SAMN04488047_10311"/>
<evidence type="ECO:0000313" key="4">
    <source>
        <dbReference type="Proteomes" id="UP000199356"/>
    </source>
</evidence>
<evidence type="ECO:0000313" key="3">
    <source>
        <dbReference type="EMBL" id="SFP14599.1"/>
    </source>
</evidence>
<feature type="domain" description="YdbS-like PH" evidence="2">
    <location>
        <begin position="96"/>
        <end position="143"/>
    </location>
</feature>
<evidence type="ECO:0000256" key="1">
    <source>
        <dbReference type="SAM" id="Phobius"/>
    </source>
</evidence>
<name>A0A1I5MYN3_9RHOB</name>
<dbReference type="NCBIfam" id="NF040894">
    <property type="entry name" value="puhB_PGC"/>
    <property type="match status" value="1"/>
</dbReference>